<feature type="repeat" description="PPR" evidence="2">
    <location>
        <begin position="134"/>
        <end position="168"/>
    </location>
</feature>
<dbReference type="PANTHER" id="PTHR47926">
    <property type="entry name" value="PENTATRICOPEPTIDE REPEAT-CONTAINING PROTEIN"/>
    <property type="match status" value="1"/>
</dbReference>
<dbReference type="InterPro" id="IPR046848">
    <property type="entry name" value="E_motif"/>
</dbReference>
<gene>
    <name evidence="4" type="ORF">CSSPJE1EN1_LOCUS24541</name>
</gene>
<feature type="repeat" description="PPR" evidence="2">
    <location>
        <begin position="451"/>
        <end position="481"/>
    </location>
</feature>
<dbReference type="InterPro" id="IPR002885">
    <property type="entry name" value="PPR_rpt"/>
</dbReference>
<organism evidence="4 5">
    <name type="scientific">Sphagnum jensenii</name>
    <dbReference type="NCBI Taxonomy" id="128206"/>
    <lineage>
        <taxon>Eukaryota</taxon>
        <taxon>Viridiplantae</taxon>
        <taxon>Streptophyta</taxon>
        <taxon>Embryophyta</taxon>
        <taxon>Bryophyta</taxon>
        <taxon>Sphagnophytina</taxon>
        <taxon>Sphagnopsida</taxon>
        <taxon>Sphagnales</taxon>
        <taxon>Sphagnaceae</taxon>
        <taxon>Sphagnum</taxon>
    </lineage>
</organism>
<feature type="repeat" description="PPR" evidence="2">
    <location>
        <begin position="242"/>
        <end position="276"/>
    </location>
</feature>
<keyword evidence="5" id="KW-1185">Reference proteome</keyword>
<dbReference type="Pfam" id="PF01535">
    <property type="entry name" value="PPR"/>
    <property type="match status" value="5"/>
</dbReference>
<dbReference type="PROSITE" id="PS51375">
    <property type="entry name" value="PPR"/>
    <property type="match status" value="10"/>
</dbReference>
<dbReference type="InterPro" id="IPR046960">
    <property type="entry name" value="PPR_At4g14850-like_plant"/>
</dbReference>
<feature type="repeat" description="PPR" evidence="2">
    <location>
        <begin position="381"/>
        <end position="415"/>
    </location>
</feature>
<dbReference type="Proteomes" id="UP001497444">
    <property type="component" value="Chromosome 9"/>
</dbReference>
<evidence type="ECO:0000313" key="4">
    <source>
        <dbReference type="EMBL" id="CAK9279063.1"/>
    </source>
</evidence>
<keyword evidence="1" id="KW-0677">Repeat</keyword>
<evidence type="ECO:0000256" key="1">
    <source>
        <dbReference type="ARBA" id="ARBA00022737"/>
    </source>
</evidence>
<evidence type="ECO:0000259" key="3">
    <source>
        <dbReference type="Pfam" id="PF14432"/>
    </source>
</evidence>
<feature type="repeat" description="PPR" evidence="2">
    <location>
        <begin position="583"/>
        <end position="617"/>
    </location>
</feature>
<dbReference type="EMBL" id="OZ020104">
    <property type="protein sequence ID" value="CAK9279063.1"/>
    <property type="molecule type" value="Genomic_DNA"/>
</dbReference>
<feature type="repeat" description="PPR" evidence="2">
    <location>
        <begin position="170"/>
        <end position="204"/>
    </location>
</feature>
<evidence type="ECO:0000313" key="5">
    <source>
        <dbReference type="Proteomes" id="UP001497444"/>
    </source>
</evidence>
<sequence>MCSTREVQVLSALNSTSSSPQQYKRSSSTWGGIRLRRIPPHRSPCCASSMHQLAAMSPGSVQLNIFAWNARLARYNKSGQYEETMELYHQMKRDCIIPDRITFVRVLSACANLRALKEGRYIHAEIVQSGCESDVYVGSSLVDMYAKCGSIEDAWRVFNIMPTHDVVAWNIYLCNSLVDMYAKCGSIEGASKVFNSIPTRDVVAWNAMISGYVKCSSLVDMYAKCGSIDDASRVFYRMPTRNVVSWNAMIVGYVKCDQWQRALELYQQMQREGVVPDSVTFVGVLNACASVVALDEGRRIHAQIIQSGCELDVFVGNSLVDMYAKCGSIEDAWKVFNRMPMRDVVVWNAMILGCCSLIDMYAKCGSIEDAWSVFNSMPLRDVVAWSAMILGHAKSGHYKKTLELFQQMQQEGMIPDRFTFVPVLNACASLEALEEARHIHAQIIKSGYESDIYVGSSLVDMYAKCGHIEDARQVFDRMPTCDVVACNAMILGHVKCGQGERALELFQQMQSEGVEPVAITFVGVLNACASLMALEKGRQVHQQIRQCHFESNVFVASSLVDMYAKCGNIDDASYVFKRMPTRNVVVWSAMILGHVKCGQGQKALQLFQEMQHEGVEPNLVTFIGVLNASCSHAGLVDEGVHFFESASLVYSVCAAVEHYACMVDLLGRAGCLGEAESLITTMPCEPSGSVWNALLGACRIYGNVEMGERIAKRVLESDPGNAAGYVLLSNIYAAAGKWDSSANVHRQRLERGVKKEPGRTWIEVNNEVHSFIVNDEEHPQISEIHAELKRLSVPMNNLGYVPDTRFVLHDVEEEEKVSRLCHHSEKLAIAFGLISTPPGTSLRIFKNLRVCGDCHTATKFISKIVGRVIIVRDANRFHHFENGLCSCRDYW</sequence>
<proteinExistence type="predicted"/>
<feature type="repeat" description="PPR" evidence="2">
    <location>
        <begin position="552"/>
        <end position="582"/>
    </location>
</feature>
<accession>A0ABP0XIX4</accession>
<evidence type="ECO:0000256" key="2">
    <source>
        <dbReference type="PROSITE-ProRule" id="PRU00708"/>
    </source>
</evidence>
<dbReference type="Pfam" id="PF14432">
    <property type="entry name" value="DYW_deaminase"/>
    <property type="match status" value="1"/>
</dbReference>
<feature type="domain" description="DYW" evidence="3">
    <location>
        <begin position="799"/>
        <end position="891"/>
    </location>
</feature>
<name>A0ABP0XIX4_9BRYO</name>
<feature type="repeat" description="PPR" evidence="2">
    <location>
        <begin position="64"/>
        <end position="98"/>
    </location>
</feature>
<dbReference type="Pfam" id="PF13041">
    <property type="entry name" value="PPR_2"/>
    <property type="match status" value="4"/>
</dbReference>
<dbReference type="Gene3D" id="1.25.40.10">
    <property type="entry name" value="Tetratricopeptide repeat domain"/>
    <property type="match status" value="7"/>
</dbReference>
<dbReference type="InterPro" id="IPR032867">
    <property type="entry name" value="DYW_dom"/>
</dbReference>
<dbReference type="NCBIfam" id="TIGR00756">
    <property type="entry name" value="PPR"/>
    <property type="match status" value="9"/>
</dbReference>
<protein>
    <recommendedName>
        <fullName evidence="3">DYW domain-containing protein</fullName>
    </recommendedName>
</protein>
<dbReference type="InterPro" id="IPR011990">
    <property type="entry name" value="TPR-like_helical_dom_sf"/>
</dbReference>
<feature type="repeat" description="PPR" evidence="2">
    <location>
        <begin position="312"/>
        <end position="346"/>
    </location>
</feature>
<dbReference type="Pfam" id="PF20431">
    <property type="entry name" value="E_motif"/>
    <property type="match status" value="1"/>
</dbReference>
<dbReference type="Pfam" id="PF13812">
    <property type="entry name" value="PPR_3"/>
    <property type="match status" value="1"/>
</dbReference>
<dbReference type="SUPFAM" id="SSF48452">
    <property type="entry name" value="TPR-like"/>
    <property type="match status" value="1"/>
</dbReference>
<reference evidence="4" key="1">
    <citation type="submission" date="2024-02" db="EMBL/GenBank/DDBJ databases">
        <authorList>
            <consortium name="ELIXIR-Norway"/>
            <consortium name="Elixir Norway"/>
        </authorList>
    </citation>
    <scope>NUCLEOTIDE SEQUENCE</scope>
</reference>
<feature type="repeat" description="PPR" evidence="2">
    <location>
        <begin position="482"/>
        <end position="516"/>
    </location>
</feature>